<sequence length="188" mass="21328">MYYVKEPNEQPTLSKVWRGVFIPWHGRSNIRMSYVESVSLLDEEDYHIGFRDQKWKVTKGSLVVARGKKRGSLYMVEVHPDGIGAIIDGSGSEALDCDAENSFRTPLQFGVAERLSQTFRAESTGLRAEALKIAQMGAQIRVRGPKTVRASRIVDDQMKNTLKTEHPARREALRLHRYEDLLESPGLQ</sequence>
<proteinExistence type="predicted"/>
<reference evidence="1" key="1">
    <citation type="journal article" date="2022" name="Int. J. Mol. Sci.">
        <title>Draft Genome of Tanacetum Coccineum: Genomic Comparison of Closely Related Tanacetum-Family Plants.</title>
        <authorList>
            <person name="Yamashiro T."/>
            <person name="Shiraishi A."/>
            <person name="Nakayama K."/>
            <person name="Satake H."/>
        </authorList>
    </citation>
    <scope>NUCLEOTIDE SEQUENCE</scope>
</reference>
<dbReference type="Proteomes" id="UP001151760">
    <property type="component" value="Unassembled WGS sequence"/>
</dbReference>
<dbReference type="EMBL" id="BQNB010015750">
    <property type="protein sequence ID" value="GJT43681.1"/>
    <property type="molecule type" value="Genomic_DNA"/>
</dbReference>
<keyword evidence="2" id="KW-1185">Reference proteome</keyword>
<comment type="caution">
    <text evidence="1">The sequence shown here is derived from an EMBL/GenBank/DDBJ whole genome shotgun (WGS) entry which is preliminary data.</text>
</comment>
<reference evidence="1" key="2">
    <citation type="submission" date="2022-01" db="EMBL/GenBank/DDBJ databases">
        <authorList>
            <person name="Yamashiro T."/>
            <person name="Shiraishi A."/>
            <person name="Satake H."/>
            <person name="Nakayama K."/>
        </authorList>
    </citation>
    <scope>NUCLEOTIDE SEQUENCE</scope>
</reference>
<gene>
    <name evidence="1" type="ORF">Tco_0952396</name>
</gene>
<organism evidence="1 2">
    <name type="scientific">Tanacetum coccineum</name>
    <dbReference type="NCBI Taxonomy" id="301880"/>
    <lineage>
        <taxon>Eukaryota</taxon>
        <taxon>Viridiplantae</taxon>
        <taxon>Streptophyta</taxon>
        <taxon>Embryophyta</taxon>
        <taxon>Tracheophyta</taxon>
        <taxon>Spermatophyta</taxon>
        <taxon>Magnoliopsida</taxon>
        <taxon>eudicotyledons</taxon>
        <taxon>Gunneridae</taxon>
        <taxon>Pentapetalae</taxon>
        <taxon>asterids</taxon>
        <taxon>campanulids</taxon>
        <taxon>Asterales</taxon>
        <taxon>Asteraceae</taxon>
        <taxon>Asteroideae</taxon>
        <taxon>Anthemideae</taxon>
        <taxon>Anthemidinae</taxon>
        <taxon>Tanacetum</taxon>
    </lineage>
</organism>
<name>A0ABQ5DZQ3_9ASTR</name>
<evidence type="ECO:0000313" key="2">
    <source>
        <dbReference type="Proteomes" id="UP001151760"/>
    </source>
</evidence>
<evidence type="ECO:0000313" key="1">
    <source>
        <dbReference type="EMBL" id="GJT43681.1"/>
    </source>
</evidence>
<accession>A0ABQ5DZQ3</accession>
<protein>
    <submittedName>
        <fullName evidence="1">Uncharacterized protein</fullName>
    </submittedName>
</protein>